<evidence type="ECO:0000256" key="4">
    <source>
        <dbReference type="ARBA" id="ARBA00023125"/>
    </source>
</evidence>
<evidence type="ECO:0000313" key="10">
    <source>
        <dbReference type="EMBL" id="ESW15529.1"/>
    </source>
</evidence>
<feature type="region of interest" description="Disordered" evidence="8">
    <location>
        <begin position="644"/>
        <end position="718"/>
    </location>
</feature>
<dbReference type="PROSITE" id="PS50090">
    <property type="entry name" value="MYB_LIKE"/>
    <property type="match status" value="2"/>
</dbReference>
<dbReference type="GO" id="GO:0003677">
    <property type="term" value="F:DNA binding"/>
    <property type="evidence" value="ECO:0007669"/>
    <property type="project" value="UniProtKB-KW"/>
</dbReference>
<feature type="compositionally biased region" description="Basic and acidic residues" evidence="8">
    <location>
        <begin position="119"/>
        <end position="130"/>
    </location>
</feature>
<organism evidence="10 11">
    <name type="scientific">Phaseolus vulgaris</name>
    <name type="common">Kidney bean</name>
    <name type="synonym">French bean</name>
    <dbReference type="NCBI Taxonomy" id="3885"/>
    <lineage>
        <taxon>Eukaryota</taxon>
        <taxon>Viridiplantae</taxon>
        <taxon>Streptophyta</taxon>
        <taxon>Embryophyta</taxon>
        <taxon>Tracheophyta</taxon>
        <taxon>Spermatophyta</taxon>
        <taxon>Magnoliopsida</taxon>
        <taxon>eudicotyledons</taxon>
        <taxon>Gunneridae</taxon>
        <taxon>Pentapetalae</taxon>
        <taxon>rosids</taxon>
        <taxon>fabids</taxon>
        <taxon>Fabales</taxon>
        <taxon>Fabaceae</taxon>
        <taxon>Papilionoideae</taxon>
        <taxon>50 kb inversion clade</taxon>
        <taxon>NPAAA clade</taxon>
        <taxon>indigoferoid/millettioid clade</taxon>
        <taxon>Phaseoleae</taxon>
        <taxon>Phaseolus</taxon>
    </lineage>
</organism>
<dbReference type="GO" id="GO:0005634">
    <property type="term" value="C:nucleus"/>
    <property type="evidence" value="ECO:0007669"/>
    <property type="project" value="UniProtKB-SubCell"/>
</dbReference>
<evidence type="ECO:0000256" key="6">
    <source>
        <dbReference type="ARBA" id="ARBA00023242"/>
    </source>
</evidence>
<feature type="region of interest" description="Disordered" evidence="8">
    <location>
        <begin position="315"/>
        <end position="366"/>
    </location>
</feature>
<feature type="compositionally biased region" description="Basic and acidic residues" evidence="8">
    <location>
        <begin position="656"/>
        <end position="667"/>
    </location>
</feature>
<feature type="compositionally biased region" description="Low complexity" evidence="8">
    <location>
        <begin position="340"/>
        <end position="356"/>
    </location>
</feature>
<keyword evidence="4" id="KW-0238">DNA-binding</keyword>
<comment type="subcellular location">
    <subcellularLocation>
        <location evidence="1">Nucleus</location>
    </subcellularLocation>
</comment>
<keyword evidence="7" id="KW-0175">Coiled coil</keyword>
<feature type="region of interest" description="Disordered" evidence="8">
    <location>
        <begin position="105"/>
        <end position="134"/>
    </location>
</feature>
<reference evidence="11" key="1">
    <citation type="journal article" date="2014" name="Nat. Genet.">
        <title>A reference genome for common bean and genome-wide analysis of dual domestications.</title>
        <authorList>
            <person name="Schmutz J."/>
            <person name="McClean P.E."/>
            <person name="Mamidi S."/>
            <person name="Wu G.A."/>
            <person name="Cannon S.B."/>
            <person name="Grimwood J."/>
            <person name="Jenkins J."/>
            <person name="Shu S."/>
            <person name="Song Q."/>
            <person name="Chavarro C."/>
            <person name="Torres-Torres M."/>
            <person name="Geffroy V."/>
            <person name="Moghaddam S.M."/>
            <person name="Gao D."/>
            <person name="Abernathy B."/>
            <person name="Barry K."/>
            <person name="Blair M."/>
            <person name="Brick M.A."/>
            <person name="Chovatia M."/>
            <person name="Gepts P."/>
            <person name="Goodstein D.M."/>
            <person name="Gonzales M."/>
            <person name="Hellsten U."/>
            <person name="Hyten D.L."/>
            <person name="Jia G."/>
            <person name="Kelly J.D."/>
            <person name="Kudrna D."/>
            <person name="Lee R."/>
            <person name="Richard M.M."/>
            <person name="Miklas P.N."/>
            <person name="Osorno J.M."/>
            <person name="Rodrigues J."/>
            <person name="Thareau V."/>
            <person name="Urrea C.A."/>
            <person name="Wang M."/>
            <person name="Yu Y."/>
            <person name="Zhang M."/>
            <person name="Wing R.A."/>
            <person name="Cregan P.B."/>
            <person name="Rokhsar D.S."/>
            <person name="Jackson S.A."/>
        </authorList>
    </citation>
    <scope>NUCLEOTIDE SEQUENCE [LARGE SCALE GENOMIC DNA]</scope>
    <source>
        <strain evidence="11">cv. G19833</strain>
    </source>
</reference>
<dbReference type="PANTHER" id="PTHR21654">
    <property type="entry name" value="FI21293P1"/>
    <property type="match status" value="1"/>
</dbReference>
<evidence type="ECO:0000256" key="5">
    <source>
        <dbReference type="ARBA" id="ARBA00023163"/>
    </source>
</evidence>
<dbReference type="InterPro" id="IPR044822">
    <property type="entry name" value="Myb_DNA-bind_4"/>
</dbReference>
<evidence type="ECO:0000256" key="2">
    <source>
        <dbReference type="ARBA" id="ARBA00022737"/>
    </source>
</evidence>
<keyword evidence="6" id="KW-0539">Nucleus</keyword>
<protein>
    <recommendedName>
        <fullName evidence="9">Myb-like domain-containing protein</fullName>
    </recommendedName>
</protein>
<dbReference type="OrthoDB" id="691673at2759"/>
<dbReference type="Gramene" id="ESW15529">
    <property type="protein sequence ID" value="ESW15529"/>
    <property type="gene ID" value="PHAVU_007G079700g"/>
</dbReference>
<dbReference type="GO" id="GO:0006355">
    <property type="term" value="P:regulation of DNA-templated transcription"/>
    <property type="evidence" value="ECO:0007669"/>
    <property type="project" value="UniProtKB-ARBA"/>
</dbReference>
<feature type="region of interest" description="Disordered" evidence="8">
    <location>
        <begin position="72"/>
        <end position="92"/>
    </location>
</feature>
<dbReference type="FunFam" id="1.10.10.60:FF:000092">
    <property type="entry name" value="Trihelix transcription factor GT-2"/>
    <property type="match status" value="1"/>
</dbReference>
<dbReference type="AlphaFoldDB" id="V7BCG3"/>
<evidence type="ECO:0000259" key="9">
    <source>
        <dbReference type="PROSITE" id="PS50090"/>
    </source>
</evidence>
<evidence type="ECO:0000313" key="11">
    <source>
        <dbReference type="Proteomes" id="UP000000226"/>
    </source>
</evidence>
<dbReference type="STRING" id="3885.V7BCG3"/>
<dbReference type="Pfam" id="PF13837">
    <property type="entry name" value="Myb_DNA-bind_4"/>
    <property type="match status" value="2"/>
</dbReference>
<dbReference type="FunFam" id="1.10.10.60:FF:000061">
    <property type="entry name" value="Trihelix transcription factor GT-2"/>
    <property type="match status" value="1"/>
</dbReference>
<dbReference type="eggNOG" id="KOG4282">
    <property type="taxonomic scope" value="Eukaryota"/>
</dbReference>
<dbReference type="PANTHER" id="PTHR21654:SF59">
    <property type="entry name" value="TRIHELIX TRANSCRIPTION FACTOR DF1"/>
    <property type="match status" value="1"/>
</dbReference>
<gene>
    <name evidence="10" type="ORF">PHAVU_007G079700g</name>
</gene>
<feature type="domain" description="Myb-like" evidence="9">
    <location>
        <begin position="135"/>
        <end position="193"/>
    </location>
</feature>
<keyword evidence="5" id="KW-0804">Transcription</keyword>
<name>V7BCG3_PHAVU</name>
<feature type="compositionally biased region" description="Gly residues" evidence="8">
    <location>
        <begin position="78"/>
        <end position="89"/>
    </location>
</feature>
<evidence type="ECO:0000256" key="8">
    <source>
        <dbReference type="SAM" id="MobiDB-lite"/>
    </source>
</evidence>
<keyword evidence="2" id="KW-0677">Repeat</keyword>
<feature type="compositionally biased region" description="Pro residues" evidence="8">
    <location>
        <begin position="467"/>
        <end position="489"/>
    </location>
</feature>
<evidence type="ECO:0000256" key="3">
    <source>
        <dbReference type="ARBA" id="ARBA00023015"/>
    </source>
</evidence>
<evidence type="ECO:0000256" key="1">
    <source>
        <dbReference type="ARBA" id="ARBA00004123"/>
    </source>
</evidence>
<dbReference type="SMART" id="SM00717">
    <property type="entry name" value="SANT"/>
    <property type="match status" value="2"/>
</dbReference>
<proteinExistence type="predicted"/>
<feature type="compositionally biased region" description="Acidic residues" evidence="8">
    <location>
        <begin position="668"/>
        <end position="695"/>
    </location>
</feature>
<keyword evidence="3" id="KW-0805">Transcription regulation</keyword>
<dbReference type="InterPro" id="IPR001005">
    <property type="entry name" value="SANT/Myb"/>
</dbReference>
<keyword evidence="11" id="KW-1185">Reference proteome</keyword>
<dbReference type="EMBL" id="CM002294">
    <property type="protein sequence ID" value="ESW15529.1"/>
    <property type="molecule type" value="Genomic_DNA"/>
</dbReference>
<dbReference type="Gene3D" id="1.10.10.60">
    <property type="entry name" value="Homeodomain-like"/>
    <property type="match status" value="2"/>
</dbReference>
<accession>V7BCG3</accession>
<sequence>MMQNITAIETLTPFITLIIPRVYYRYNKINKQISSPRKERERERGGIAVCCCNCCGAVLEKRERDPKETMLGDSAVLGAGGGSGGGEGGASVDAVGGVTHEGAVVASGGGGGVGSNSGDDERGRIDEGERSFGGNRWPRQETLALLRIRKDMDVAFRDASVKGPLWEEVSRKMAELGYHRSSKKCKEKFENVYKYHKRTKEGRSGKQDGKTYRFFDELQALENHTPTPHSPNPSPKPPQSAPSRVIATTAASVSLPIATATASSLSLPIPTTITTVPMQPILSNTTLTSTVPHITVPSTTTLPITIPQPILTTPSIHLSIPSNPPTNPTINTTPPPSFPTLPTDTFSNSSSSSTSSDETLEGRRKRKRKWKDFFERLMKEVIEKQEDLQKKFLEAIEKREHDRIAREEAWRVQEMQRINREREILAQERSIAAAKDAAVMSFLQKIAEQQNLGQALSNINLVQQPPHQQPQPPLQQLPPSSVAPPPAQQPLPAVVTQPVVLPVFSQVTNMEIVKVDNNNNNNSCENFTPSSSSRWPKVEVQALIKLRTNLDSKYQENGPKGPLWEEISSSMRKLGYIRNAKRCKEKWENINKYFKKVKESNKRRPEDSKTCPYFHQLDALYRERSKVEGVAAAVKPESTVAPLMVRPEQQWPPQEESMRDRDIRMEDVENEEDEYEEERDGEGEEEEDDEEDEEGGGGGKYEIVANKTSGGSVGASTE</sequence>
<feature type="region of interest" description="Disordered" evidence="8">
    <location>
        <begin position="463"/>
        <end position="490"/>
    </location>
</feature>
<feature type="coiled-coil region" evidence="7">
    <location>
        <begin position="371"/>
        <end position="398"/>
    </location>
</feature>
<evidence type="ECO:0000256" key="7">
    <source>
        <dbReference type="SAM" id="Coils"/>
    </source>
</evidence>
<feature type="region of interest" description="Disordered" evidence="8">
    <location>
        <begin position="223"/>
        <end position="244"/>
    </location>
</feature>
<feature type="compositionally biased region" description="Pro residues" evidence="8">
    <location>
        <begin position="228"/>
        <end position="240"/>
    </location>
</feature>
<dbReference type="CDD" id="cd12203">
    <property type="entry name" value="GT1"/>
    <property type="match status" value="2"/>
</dbReference>
<feature type="domain" description="Myb-like" evidence="9">
    <location>
        <begin position="533"/>
        <end position="591"/>
    </location>
</feature>
<feature type="compositionally biased region" description="Pro residues" evidence="8">
    <location>
        <begin position="322"/>
        <end position="339"/>
    </location>
</feature>
<feature type="compositionally biased region" description="Polar residues" evidence="8">
    <location>
        <begin position="706"/>
        <end position="718"/>
    </location>
</feature>
<dbReference type="Proteomes" id="UP000000226">
    <property type="component" value="Chromosome 7"/>
</dbReference>